<dbReference type="EMBL" id="CAJVQC010029780">
    <property type="protein sequence ID" value="CAG8743617.1"/>
    <property type="molecule type" value="Genomic_DNA"/>
</dbReference>
<proteinExistence type="predicted"/>
<keyword evidence="2" id="KW-1185">Reference proteome</keyword>
<comment type="caution">
    <text evidence="1">The sequence shown here is derived from an EMBL/GenBank/DDBJ whole genome shotgun (WGS) entry which is preliminary data.</text>
</comment>
<protein>
    <submittedName>
        <fullName evidence="1">17590_t:CDS:1</fullName>
    </submittedName>
</protein>
<reference evidence="1" key="1">
    <citation type="submission" date="2021-06" db="EMBL/GenBank/DDBJ databases">
        <authorList>
            <person name="Kallberg Y."/>
            <person name="Tangrot J."/>
            <person name="Rosling A."/>
        </authorList>
    </citation>
    <scope>NUCLEOTIDE SEQUENCE</scope>
    <source>
        <strain evidence="1">MA461A</strain>
    </source>
</reference>
<feature type="non-terminal residue" evidence="1">
    <location>
        <position position="1"/>
    </location>
</feature>
<accession>A0ACA9QB83</accession>
<evidence type="ECO:0000313" key="2">
    <source>
        <dbReference type="Proteomes" id="UP000789920"/>
    </source>
</evidence>
<name>A0ACA9QB83_9GLOM</name>
<gene>
    <name evidence="1" type="ORF">RPERSI_LOCUS13414</name>
</gene>
<evidence type="ECO:0000313" key="1">
    <source>
        <dbReference type="EMBL" id="CAG8743617.1"/>
    </source>
</evidence>
<sequence>KAVKRLVLDKCQDYYSKTDNSFGNNSNDAIQYLANDELECYKNLPAIFFNENDDLCK</sequence>
<dbReference type="Proteomes" id="UP000789920">
    <property type="component" value="Unassembled WGS sequence"/>
</dbReference>
<organism evidence="1 2">
    <name type="scientific">Racocetra persica</name>
    <dbReference type="NCBI Taxonomy" id="160502"/>
    <lineage>
        <taxon>Eukaryota</taxon>
        <taxon>Fungi</taxon>
        <taxon>Fungi incertae sedis</taxon>
        <taxon>Mucoromycota</taxon>
        <taxon>Glomeromycotina</taxon>
        <taxon>Glomeromycetes</taxon>
        <taxon>Diversisporales</taxon>
        <taxon>Gigasporaceae</taxon>
        <taxon>Racocetra</taxon>
    </lineage>
</organism>